<evidence type="ECO:0000313" key="2">
    <source>
        <dbReference type="Proteomes" id="UP000198795"/>
    </source>
</evidence>
<accession>A0A1H0SDZ8</accession>
<name>A0A1H0SDZ8_9HYPH</name>
<organism evidence="1 2">
    <name type="scientific">Filomicrobium insigne</name>
    <dbReference type="NCBI Taxonomy" id="418854"/>
    <lineage>
        <taxon>Bacteria</taxon>
        <taxon>Pseudomonadati</taxon>
        <taxon>Pseudomonadota</taxon>
        <taxon>Alphaproteobacteria</taxon>
        <taxon>Hyphomicrobiales</taxon>
        <taxon>Hyphomicrobiaceae</taxon>
        <taxon>Filomicrobium</taxon>
    </lineage>
</organism>
<dbReference type="EMBL" id="FNJC01000004">
    <property type="protein sequence ID" value="SDP40022.1"/>
    <property type="molecule type" value="Genomic_DNA"/>
</dbReference>
<dbReference type="RefSeq" id="WP_090229649.1">
    <property type="nucleotide sequence ID" value="NZ_FNJC01000004.1"/>
</dbReference>
<evidence type="ECO:0000313" key="1">
    <source>
        <dbReference type="EMBL" id="SDP40022.1"/>
    </source>
</evidence>
<protein>
    <submittedName>
        <fullName evidence="1">Uncharacterized protein</fullName>
    </submittedName>
</protein>
<comment type="caution">
    <text evidence="1">The sequence shown here is derived from an EMBL/GenBank/DDBJ whole genome shotgun (WGS) entry which is preliminary data.</text>
</comment>
<sequence>MRRRQDTIKINKWTVNQQWPYRVAIRSDQVRGGGFVRVEAYCRERNVCKRTFHYFDTDARTERMVYCFADAAEAAAFAQEFQGTPLPPRTIPRWPSDALTAAE</sequence>
<gene>
    <name evidence="1" type="ORF">SAMN04488061_2858</name>
</gene>
<reference evidence="1 2" key="1">
    <citation type="submission" date="2016-10" db="EMBL/GenBank/DDBJ databases">
        <authorList>
            <person name="Varghese N."/>
            <person name="Submissions S."/>
        </authorList>
    </citation>
    <scope>NUCLEOTIDE SEQUENCE [LARGE SCALE GENOMIC DNA]</scope>
    <source>
        <strain evidence="1 2">CGMCC 1.6497</strain>
    </source>
</reference>
<dbReference type="Proteomes" id="UP000198795">
    <property type="component" value="Unassembled WGS sequence"/>
</dbReference>
<proteinExistence type="predicted"/>
<keyword evidence="2" id="KW-1185">Reference proteome</keyword>